<dbReference type="Proteomes" id="UP000053244">
    <property type="component" value="Unassembled WGS sequence"/>
</dbReference>
<evidence type="ECO:0000313" key="2">
    <source>
        <dbReference type="Proteomes" id="UP000053244"/>
    </source>
</evidence>
<sequence length="200" mass="21208">MAALAVPEILERAEQALTAAKSYHLAGQVIQDGQPSPVDLKKSGGNTLLSTSRSGMTLQLLTVDGQTYFRADEKLLASLIGPELAERSGAIMAKSWMKPPAGDRTWADLASEFRAEAMLASLKGFTKGGTKVSNGHPVVVLQDPAKKGILYVATTGEPYPLKMGAEQGVGSLLFTEFGADFPEIKAPAANEILQLPARKK</sequence>
<evidence type="ECO:0008006" key="3">
    <source>
        <dbReference type="Google" id="ProtNLM"/>
    </source>
</evidence>
<evidence type="ECO:0000313" key="1">
    <source>
        <dbReference type="EMBL" id="KUL26342.1"/>
    </source>
</evidence>
<dbReference type="AlphaFoldDB" id="A0A101JGH3"/>
<gene>
    <name evidence="1" type="ORF">ADL15_38800</name>
</gene>
<keyword evidence="2" id="KW-1185">Reference proteome</keyword>
<proteinExistence type="predicted"/>
<protein>
    <recommendedName>
        <fullName evidence="3">Lipoprotein</fullName>
    </recommendedName>
</protein>
<dbReference type="EMBL" id="LLZH01000307">
    <property type="protein sequence ID" value="KUL26342.1"/>
    <property type="molecule type" value="Genomic_DNA"/>
</dbReference>
<name>A0A101JGH3_9ACTN</name>
<comment type="caution">
    <text evidence="1">The sequence shown here is derived from an EMBL/GenBank/DDBJ whole genome shotgun (WGS) entry which is preliminary data.</text>
</comment>
<organism evidence="1 2">
    <name type="scientific">Actinoplanes awajinensis subsp. mycoplanecinus</name>
    <dbReference type="NCBI Taxonomy" id="135947"/>
    <lineage>
        <taxon>Bacteria</taxon>
        <taxon>Bacillati</taxon>
        <taxon>Actinomycetota</taxon>
        <taxon>Actinomycetes</taxon>
        <taxon>Micromonosporales</taxon>
        <taxon>Micromonosporaceae</taxon>
        <taxon>Actinoplanes</taxon>
    </lineage>
</organism>
<accession>A0A101JGH3</accession>
<reference evidence="1 2" key="1">
    <citation type="submission" date="2015-10" db="EMBL/GenBank/DDBJ databases">
        <authorList>
            <person name="Gilbert D.G."/>
        </authorList>
    </citation>
    <scope>NUCLEOTIDE SEQUENCE [LARGE SCALE GENOMIC DNA]</scope>
    <source>
        <strain evidence="1 2">NRRL B-16712</strain>
    </source>
</reference>